<organism evidence="2 3">
    <name type="scientific">Paenibacillus phyllosphaerae</name>
    <dbReference type="NCBI Taxonomy" id="274593"/>
    <lineage>
        <taxon>Bacteria</taxon>
        <taxon>Bacillati</taxon>
        <taxon>Bacillota</taxon>
        <taxon>Bacilli</taxon>
        <taxon>Bacillales</taxon>
        <taxon>Paenibacillaceae</taxon>
        <taxon>Paenibacillus</taxon>
    </lineage>
</organism>
<evidence type="ECO:0000256" key="1">
    <source>
        <dbReference type="SAM" id="Phobius"/>
    </source>
</evidence>
<dbReference type="RefSeq" id="WP_183600339.1">
    <property type="nucleotide sequence ID" value="NZ_JACHXK010000004.1"/>
</dbReference>
<protein>
    <submittedName>
        <fullName evidence="2">O-antigen ligase</fullName>
    </submittedName>
</protein>
<keyword evidence="3" id="KW-1185">Reference proteome</keyword>
<keyword evidence="2" id="KW-0436">Ligase</keyword>
<feature type="transmembrane region" description="Helical" evidence="1">
    <location>
        <begin position="58"/>
        <end position="81"/>
    </location>
</feature>
<feature type="transmembrane region" description="Helical" evidence="1">
    <location>
        <begin position="33"/>
        <end position="51"/>
    </location>
</feature>
<dbReference type="EMBL" id="JACHXK010000004">
    <property type="protein sequence ID" value="MBB3110461.1"/>
    <property type="molecule type" value="Genomic_DNA"/>
</dbReference>
<comment type="caution">
    <text evidence="2">The sequence shown here is derived from an EMBL/GenBank/DDBJ whole genome shotgun (WGS) entry which is preliminary data.</text>
</comment>
<accession>A0A7W5AY62</accession>
<keyword evidence="1" id="KW-0472">Membrane</keyword>
<dbReference type="Proteomes" id="UP000570361">
    <property type="component" value="Unassembled WGS sequence"/>
</dbReference>
<dbReference type="AlphaFoldDB" id="A0A7W5AY62"/>
<keyword evidence="1" id="KW-1133">Transmembrane helix</keyword>
<gene>
    <name evidence="2" type="ORF">FHS18_002528</name>
</gene>
<name>A0A7W5AY62_9BACL</name>
<reference evidence="2 3" key="1">
    <citation type="submission" date="2020-08" db="EMBL/GenBank/DDBJ databases">
        <title>Genomic Encyclopedia of Type Strains, Phase III (KMG-III): the genomes of soil and plant-associated and newly described type strains.</title>
        <authorList>
            <person name="Whitman W."/>
        </authorList>
    </citation>
    <scope>NUCLEOTIDE SEQUENCE [LARGE SCALE GENOMIC DNA]</scope>
    <source>
        <strain evidence="2 3">CECT 5862</strain>
    </source>
</reference>
<sequence>MAVRFKKALLLLLFSMGSGVLLAAYSLLPAPANLLFSFAAVIIGIFFFRKFSAVRDRILFFVFALLFFFLTIVVITTVQYVKENPIEATEARLAIQKDM</sequence>
<proteinExistence type="predicted"/>
<evidence type="ECO:0000313" key="3">
    <source>
        <dbReference type="Proteomes" id="UP000570361"/>
    </source>
</evidence>
<evidence type="ECO:0000313" key="2">
    <source>
        <dbReference type="EMBL" id="MBB3110461.1"/>
    </source>
</evidence>
<keyword evidence="1" id="KW-0812">Transmembrane</keyword>
<dbReference type="GO" id="GO:0016874">
    <property type="term" value="F:ligase activity"/>
    <property type="evidence" value="ECO:0007669"/>
    <property type="project" value="UniProtKB-KW"/>
</dbReference>